<gene>
    <name evidence="4" type="ORF">FGIG_03312</name>
</gene>
<dbReference type="PANTHER" id="PTHR11161:SF0">
    <property type="entry name" value="O-ACYLTRANSFERASE LIKE PROTEIN"/>
    <property type="match status" value="1"/>
</dbReference>
<keyword evidence="1" id="KW-0812">Transmembrane</keyword>
<keyword evidence="2" id="KW-0732">Signal</keyword>
<reference evidence="4 5" key="1">
    <citation type="submission" date="2019-04" db="EMBL/GenBank/DDBJ databases">
        <title>Annotation for the trematode Fasciola gigantica.</title>
        <authorList>
            <person name="Choi Y.-J."/>
        </authorList>
    </citation>
    <scope>NUCLEOTIDE SEQUENCE [LARGE SCALE GENOMIC DNA]</scope>
    <source>
        <strain evidence="4">Uganda_cow_1</strain>
    </source>
</reference>
<evidence type="ECO:0000256" key="1">
    <source>
        <dbReference type="SAM" id="Phobius"/>
    </source>
</evidence>
<evidence type="ECO:0000259" key="3">
    <source>
        <dbReference type="SMART" id="SM00703"/>
    </source>
</evidence>
<sequence length="763" mass="85824">MIWLAISFVLFSSLMNFSNGDQPDGLSPRYPRYSFHSGLSKLLWSGSTAAHVQNSLLINTTTAIAEEFANIKQQWRKQNWDDGNDCLKEVFSIIESFFHDPKMYNYKWIDASGRPMPGIAGGALHWPGNYYLCTGNFPDFNPNNTIPVSDLTVNVTRGSYCDLVIDLDTSTTLPSTPTFGLSIGLCIPVTCNYTEAIILLDLIFSSFSLKLDKSASYCHTSPDSLPKDSWFWIAIALITVIVLLLSCGTAVDFAILFDCKLKELKKAEKHKNPAENGSLSEEAEHMAASVSNLVVNYEEQEFSVESFLQQRSKYLQGKPLILQWLSAFAAPTNMMKLIYAPRKRVKNEDGKSTDHPLNVLDGIRVITMAWIVYGHSVVFPLTTANNSLLYVQTHLKRWTFEVIVNGTLSVDTFFLMSGILAAYFGVPQVTRIKSFVRWIHFWCVYVVHRFIRLTPAYLAVIILYTGFFLRAWEGPLYPQRAEMTDIQFCRSNWWTTYLNNFIHSSKMCIPWSWYLANEFQFSVVLAPIFLSLVKWHSAAGLVFAVALILSSSFTTFGLSYKNHFKPGLLSIDSFDVTYIKPYTRWGSYAVGLVLGWMLHCNRLRLSQKATVVKSVLITTAGMLFASICCLSVIYGLHGLISGEQPELTNTVSAFYNAVHRTVFVIGIATVIYLCANGYAAPVRAILGWSGFIPLSRLTYGTYLLHPIIILFISLGSQIPLMLDDLSIITIFVTTLCFSYLGSLLLSVSVESPVLWMEKLIRNH</sequence>
<evidence type="ECO:0000256" key="2">
    <source>
        <dbReference type="SAM" id="SignalP"/>
    </source>
</evidence>
<dbReference type="InterPro" id="IPR052728">
    <property type="entry name" value="O2_lipid_transport_reg"/>
</dbReference>
<dbReference type="Pfam" id="PF20146">
    <property type="entry name" value="NRF"/>
    <property type="match status" value="1"/>
</dbReference>
<dbReference type="SMART" id="SM00703">
    <property type="entry name" value="NRF"/>
    <property type="match status" value="1"/>
</dbReference>
<dbReference type="PANTHER" id="PTHR11161">
    <property type="entry name" value="O-ACYLTRANSFERASE"/>
    <property type="match status" value="1"/>
</dbReference>
<feature type="domain" description="Nose resistant-to-fluoxetine protein N-terminal" evidence="3">
    <location>
        <begin position="83"/>
        <end position="220"/>
    </location>
</feature>
<dbReference type="Pfam" id="PF01757">
    <property type="entry name" value="Acyl_transf_3"/>
    <property type="match status" value="1"/>
</dbReference>
<feature type="chain" id="PRO_5021240164" evidence="2">
    <location>
        <begin position="21"/>
        <end position="763"/>
    </location>
</feature>
<feature type="transmembrane region" description="Helical" evidence="1">
    <location>
        <begin position="540"/>
        <end position="560"/>
    </location>
</feature>
<feature type="transmembrane region" description="Helical" evidence="1">
    <location>
        <begin position="725"/>
        <end position="749"/>
    </location>
</feature>
<keyword evidence="1" id="KW-1133">Transmembrane helix</keyword>
<keyword evidence="1" id="KW-0472">Membrane</keyword>
<dbReference type="OrthoDB" id="207378at2759"/>
<keyword evidence="5" id="KW-1185">Reference proteome</keyword>
<evidence type="ECO:0000313" key="5">
    <source>
        <dbReference type="Proteomes" id="UP000316759"/>
    </source>
</evidence>
<feature type="transmembrane region" description="Helical" evidence="1">
    <location>
        <begin position="657"/>
        <end position="678"/>
    </location>
</feature>
<name>A0A504YA63_FASGI</name>
<dbReference type="GO" id="GO:0016747">
    <property type="term" value="F:acyltransferase activity, transferring groups other than amino-acyl groups"/>
    <property type="evidence" value="ECO:0007669"/>
    <property type="project" value="InterPro"/>
</dbReference>
<dbReference type="AlphaFoldDB" id="A0A504YA63"/>
<feature type="transmembrane region" description="Helical" evidence="1">
    <location>
        <begin position="585"/>
        <end position="603"/>
    </location>
</feature>
<feature type="transmembrane region" description="Helical" evidence="1">
    <location>
        <begin position="511"/>
        <end position="533"/>
    </location>
</feature>
<feature type="transmembrane region" description="Helical" evidence="1">
    <location>
        <begin position="230"/>
        <end position="257"/>
    </location>
</feature>
<feature type="transmembrane region" description="Helical" evidence="1">
    <location>
        <begin position="699"/>
        <end position="719"/>
    </location>
</feature>
<dbReference type="InterPro" id="IPR006621">
    <property type="entry name" value="Nose-resist-to-fluoxetine_N"/>
</dbReference>
<feature type="transmembrane region" description="Helical" evidence="1">
    <location>
        <begin position="455"/>
        <end position="472"/>
    </location>
</feature>
<feature type="transmembrane region" description="Helical" evidence="1">
    <location>
        <begin position="359"/>
        <end position="381"/>
    </location>
</feature>
<feature type="transmembrane region" description="Helical" evidence="1">
    <location>
        <begin position="615"/>
        <end position="637"/>
    </location>
</feature>
<dbReference type="Proteomes" id="UP000316759">
    <property type="component" value="Unassembled WGS sequence"/>
</dbReference>
<feature type="signal peptide" evidence="2">
    <location>
        <begin position="1"/>
        <end position="20"/>
    </location>
</feature>
<dbReference type="EMBL" id="SUNJ01011979">
    <property type="protein sequence ID" value="TPP58472.1"/>
    <property type="molecule type" value="Genomic_DNA"/>
</dbReference>
<comment type="caution">
    <text evidence="4">The sequence shown here is derived from an EMBL/GenBank/DDBJ whole genome shotgun (WGS) entry which is preliminary data.</text>
</comment>
<evidence type="ECO:0000313" key="4">
    <source>
        <dbReference type="EMBL" id="TPP58472.1"/>
    </source>
</evidence>
<protein>
    <submittedName>
        <fullName evidence="4">Nose resistant to fluoxetine protein 6</fullName>
    </submittedName>
</protein>
<dbReference type="InterPro" id="IPR002656">
    <property type="entry name" value="Acyl_transf_3_dom"/>
</dbReference>
<accession>A0A504YA63</accession>
<organism evidence="4 5">
    <name type="scientific">Fasciola gigantica</name>
    <name type="common">Giant liver fluke</name>
    <dbReference type="NCBI Taxonomy" id="46835"/>
    <lineage>
        <taxon>Eukaryota</taxon>
        <taxon>Metazoa</taxon>
        <taxon>Spiralia</taxon>
        <taxon>Lophotrochozoa</taxon>
        <taxon>Platyhelminthes</taxon>
        <taxon>Trematoda</taxon>
        <taxon>Digenea</taxon>
        <taxon>Plagiorchiida</taxon>
        <taxon>Echinostomata</taxon>
        <taxon>Echinostomatoidea</taxon>
        <taxon>Fasciolidae</taxon>
        <taxon>Fasciola</taxon>
    </lineage>
</organism>
<proteinExistence type="predicted"/>
<feature type="transmembrane region" description="Helical" evidence="1">
    <location>
        <begin position="402"/>
        <end position="426"/>
    </location>
</feature>